<comment type="caution">
    <text evidence="1">The sequence shown here is derived from an EMBL/GenBank/DDBJ whole genome shotgun (WGS) entry which is preliminary data.</text>
</comment>
<dbReference type="Proteomes" id="UP000585474">
    <property type="component" value="Unassembled WGS sequence"/>
</dbReference>
<organism evidence="1 2">
    <name type="scientific">Actinidia rufa</name>
    <dbReference type="NCBI Taxonomy" id="165716"/>
    <lineage>
        <taxon>Eukaryota</taxon>
        <taxon>Viridiplantae</taxon>
        <taxon>Streptophyta</taxon>
        <taxon>Embryophyta</taxon>
        <taxon>Tracheophyta</taxon>
        <taxon>Spermatophyta</taxon>
        <taxon>Magnoliopsida</taxon>
        <taxon>eudicotyledons</taxon>
        <taxon>Gunneridae</taxon>
        <taxon>Pentapetalae</taxon>
        <taxon>asterids</taxon>
        <taxon>Ericales</taxon>
        <taxon>Actinidiaceae</taxon>
        <taxon>Actinidia</taxon>
    </lineage>
</organism>
<accession>A0A7J0DUP1</accession>
<name>A0A7J0DUP1_9ERIC</name>
<dbReference type="EMBL" id="BJWL01000401">
    <property type="protein sequence ID" value="GFS42562.1"/>
    <property type="molecule type" value="Genomic_DNA"/>
</dbReference>
<sequence length="164" mass="18320">MLPLRDTIPFINDVKLHIKANVPHQVHRDVARDFFLSPLNPEMGLLGHMFIMNSSVTEGRERHNIDEWKEEREAVDSFCQQGLQSKSQMEAPSSSIVKNVGMYELNYELIFSSIGAESESSVREQRAVSLGLGFAMVLGHNRCTAAISMIALVISESTDSDKPN</sequence>
<dbReference type="AlphaFoldDB" id="A0A7J0DUP1"/>
<reference evidence="2" key="1">
    <citation type="submission" date="2019-07" db="EMBL/GenBank/DDBJ databases">
        <title>De Novo Assembly of kiwifruit Actinidia rufa.</title>
        <authorList>
            <person name="Sugita-Konishi S."/>
            <person name="Sato K."/>
            <person name="Mori E."/>
            <person name="Abe Y."/>
            <person name="Kisaki G."/>
            <person name="Hamano K."/>
            <person name="Suezawa K."/>
            <person name="Otani M."/>
            <person name="Fukuda T."/>
            <person name="Manabe T."/>
            <person name="Gomi K."/>
            <person name="Tabuchi M."/>
            <person name="Akimitsu K."/>
            <person name="Kataoka I."/>
        </authorList>
    </citation>
    <scope>NUCLEOTIDE SEQUENCE [LARGE SCALE GENOMIC DNA]</scope>
    <source>
        <strain evidence="2">cv. Fuchu</strain>
    </source>
</reference>
<proteinExistence type="predicted"/>
<evidence type="ECO:0000313" key="1">
    <source>
        <dbReference type="EMBL" id="GFS42562.1"/>
    </source>
</evidence>
<gene>
    <name evidence="1" type="ORF">Acr_00g0080570</name>
</gene>
<protein>
    <submittedName>
        <fullName evidence="1">Uncharacterized protein</fullName>
    </submittedName>
</protein>
<evidence type="ECO:0000313" key="2">
    <source>
        <dbReference type="Proteomes" id="UP000585474"/>
    </source>
</evidence>
<keyword evidence="2" id="KW-1185">Reference proteome</keyword>